<feature type="transmembrane region" description="Helical" evidence="1">
    <location>
        <begin position="313"/>
        <end position="334"/>
    </location>
</feature>
<dbReference type="KEGG" id="nhu:H0264_13760"/>
<feature type="transmembrane region" description="Helical" evidence="1">
    <location>
        <begin position="172"/>
        <end position="192"/>
    </location>
</feature>
<keyword evidence="3" id="KW-1185">Reference proteome</keyword>
<keyword evidence="1" id="KW-1133">Transmembrane helix</keyword>
<dbReference type="RefSeq" id="WP_181584315.1">
    <property type="nucleotide sequence ID" value="NZ_CP059399.1"/>
</dbReference>
<organism evidence="2 3">
    <name type="scientific">Nocardia huaxiensis</name>
    <dbReference type="NCBI Taxonomy" id="2755382"/>
    <lineage>
        <taxon>Bacteria</taxon>
        <taxon>Bacillati</taxon>
        <taxon>Actinomycetota</taxon>
        <taxon>Actinomycetes</taxon>
        <taxon>Mycobacteriales</taxon>
        <taxon>Nocardiaceae</taxon>
        <taxon>Nocardia</taxon>
    </lineage>
</organism>
<evidence type="ECO:0000313" key="2">
    <source>
        <dbReference type="EMBL" id="QLY33151.1"/>
    </source>
</evidence>
<reference evidence="2 3" key="1">
    <citation type="submission" date="2020-07" db="EMBL/GenBank/DDBJ databases">
        <authorList>
            <person name="Zhuang K."/>
            <person name="Ran Y."/>
        </authorList>
    </citation>
    <scope>NUCLEOTIDE SEQUENCE [LARGE SCALE GENOMIC DNA]</scope>
    <source>
        <strain evidence="2 3">WCH-YHL-001</strain>
    </source>
</reference>
<sequence>MTADSDVEERIARWRAYVEQRRKLPESDITDSEARLRGSVTELTAAGLAADEAFLIAVKRLGGADELLWKQLVPLSDAAARNRVTRPDLVVMVGCAVASAVAVKLPVAFGVDLDGHPEFYGRNAALFAFAPLAVYFAIRHRLSLRVVAMLAGLFGLGAVAANAYPLGSDSQSLVLTAIHLPIALWLVTGVAYTAGAWRSGRRRMDFIRFTGEWFIYFVLICLGGGVLIGVTLGTFDAIGVDAEEFVSQWLLPCGGVAAVVVAAWPAEGTQNVVGNIAPLLTKVFTPLFTAVLLALLAGIGLSGRGIDVDRDALILFDVLLALVLALLLYSISAREPAPAPGAFDRLQLALVVSALLVDVLVLAAVAGRITEWGSTPNRIAALGENLILLANLAWSARLLFGFLRRRTPFGRLEQWQTRYLVIYAVWAWAVVLVFPPLFDFL</sequence>
<evidence type="ECO:0000313" key="3">
    <source>
        <dbReference type="Proteomes" id="UP000515512"/>
    </source>
</evidence>
<accession>A0A7D6VE51</accession>
<feature type="transmembrane region" description="Helical" evidence="1">
    <location>
        <begin position="279"/>
        <end position="301"/>
    </location>
</feature>
<feature type="transmembrane region" description="Helical" evidence="1">
    <location>
        <begin position="420"/>
        <end position="438"/>
    </location>
</feature>
<feature type="transmembrane region" description="Helical" evidence="1">
    <location>
        <begin position="213"/>
        <end position="235"/>
    </location>
</feature>
<evidence type="ECO:0000256" key="1">
    <source>
        <dbReference type="SAM" id="Phobius"/>
    </source>
</evidence>
<feature type="transmembrane region" description="Helical" evidence="1">
    <location>
        <begin position="346"/>
        <end position="367"/>
    </location>
</feature>
<feature type="transmembrane region" description="Helical" evidence="1">
    <location>
        <begin position="247"/>
        <end position="267"/>
    </location>
</feature>
<dbReference type="EMBL" id="CP059399">
    <property type="protein sequence ID" value="QLY33151.1"/>
    <property type="molecule type" value="Genomic_DNA"/>
</dbReference>
<keyword evidence="1" id="KW-0812">Transmembrane</keyword>
<feature type="transmembrane region" description="Helical" evidence="1">
    <location>
        <begin position="145"/>
        <end position="166"/>
    </location>
</feature>
<feature type="transmembrane region" description="Helical" evidence="1">
    <location>
        <begin position="89"/>
        <end position="107"/>
    </location>
</feature>
<dbReference type="Proteomes" id="UP000515512">
    <property type="component" value="Chromosome"/>
</dbReference>
<feature type="transmembrane region" description="Helical" evidence="1">
    <location>
        <begin position="119"/>
        <end position="138"/>
    </location>
</feature>
<feature type="transmembrane region" description="Helical" evidence="1">
    <location>
        <begin position="379"/>
        <end position="400"/>
    </location>
</feature>
<keyword evidence="1" id="KW-0472">Membrane</keyword>
<proteinExistence type="predicted"/>
<name>A0A7D6VE51_9NOCA</name>
<protein>
    <recommendedName>
        <fullName evidence="4">DUF4153 domain-containing protein</fullName>
    </recommendedName>
</protein>
<gene>
    <name evidence="2" type="ORF">H0264_13760</name>
</gene>
<evidence type="ECO:0008006" key="4">
    <source>
        <dbReference type="Google" id="ProtNLM"/>
    </source>
</evidence>
<dbReference type="AlphaFoldDB" id="A0A7D6VE51"/>